<dbReference type="GO" id="GO:0008324">
    <property type="term" value="F:monoatomic cation transmembrane transporter activity"/>
    <property type="evidence" value="ECO:0007669"/>
    <property type="project" value="InterPro"/>
</dbReference>
<dbReference type="Proteomes" id="UP000663873">
    <property type="component" value="Unassembled WGS sequence"/>
</dbReference>
<dbReference type="InterPro" id="IPR050291">
    <property type="entry name" value="CDF_Transporter"/>
</dbReference>
<comment type="subcellular location">
    <subcellularLocation>
        <location evidence="1">Membrane</location>
        <topology evidence="1">Multi-pass membrane protein</topology>
    </subcellularLocation>
</comment>
<feature type="transmembrane region" description="Helical" evidence="7">
    <location>
        <begin position="148"/>
        <end position="169"/>
    </location>
</feature>
<comment type="caution">
    <text evidence="10">The sequence shown here is derived from an EMBL/GenBank/DDBJ whole genome shotgun (WGS) entry which is preliminary data.</text>
</comment>
<dbReference type="Proteomes" id="UP000663851">
    <property type="component" value="Unassembled WGS sequence"/>
</dbReference>
<dbReference type="GO" id="GO:0016020">
    <property type="term" value="C:membrane"/>
    <property type="evidence" value="ECO:0007669"/>
    <property type="project" value="UniProtKB-SubCell"/>
</dbReference>
<feature type="transmembrane region" description="Helical" evidence="7">
    <location>
        <begin position="238"/>
        <end position="256"/>
    </location>
</feature>
<dbReference type="InterPro" id="IPR027469">
    <property type="entry name" value="Cation_efflux_TMD_sf"/>
</dbReference>
<gene>
    <name evidence="11" type="ORF">HFQ381_LOCUS20533</name>
    <name evidence="12" type="ORF">TSG867_LOCUS21397</name>
    <name evidence="10" type="ORF">UJA718_LOCUS11572</name>
</gene>
<evidence type="ECO:0008006" key="14">
    <source>
        <dbReference type="Google" id="ProtNLM"/>
    </source>
</evidence>
<evidence type="ECO:0000256" key="2">
    <source>
        <dbReference type="ARBA" id="ARBA00008873"/>
    </source>
</evidence>
<evidence type="ECO:0000313" key="10">
    <source>
        <dbReference type="EMBL" id="CAF4283929.1"/>
    </source>
</evidence>
<dbReference type="AlphaFoldDB" id="A0A820GW66"/>
<evidence type="ECO:0000256" key="5">
    <source>
        <dbReference type="ARBA" id="ARBA00022989"/>
    </source>
</evidence>
<dbReference type="InterPro" id="IPR002524">
    <property type="entry name" value="Cation_efflux"/>
</dbReference>
<dbReference type="InterPro" id="IPR027470">
    <property type="entry name" value="Cation_efflux_CTD"/>
</dbReference>
<keyword evidence="6 7" id="KW-0472">Membrane</keyword>
<dbReference type="Gene3D" id="1.20.1510.10">
    <property type="entry name" value="Cation efflux protein transmembrane domain"/>
    <property type="match status" value="1"/>
</dbReference>
<dbReference type="EMBL" id="CAJOBQ010001652">
    <property type="protein sequence ID" value="CAF4504954.1"/>
    <property type="molecule type" value="Genomic_DNA"/>
</dbReference>
<evidence type="ECO:0000313" key="12">
    <source>
        <dbReference type="EMBL" id="CAF4504954.1"/>
    </source>
</evidence>
<protein>
    <recommendedName>
        <fullName evidence="14">Cation efflux protein cytoplasmic domain-containing protein</fullName>
    </recommendedName>
</protein>
<dbReference type="PANTHER" id="PTHR43840">
    <property type="entry name" value="MITOCHONDRIAL METAL TRANSPORTER 1-RELATED"/>
    <property type="match status" value="1"/>
</dbReference>
<sequence>MSKLQSIRNLSLNVDEQSFVALRYGSFNINNMTSFIAMTILPTNSTDLNDDSSNKTSIYGSIEHFLSLRYDLSNKKIRSKRVKSFYQRQNAIIDKYVDVLNNNEQGIDQTTIKLKKHVQILTVLSLAINISLFLIKILASILSNSLSIISSAIDSAVDIVSSVILFWTARAIRHRNQYRYPAGRTRIEPIAILILSVLMSSASIQVISEAAKRLLVYIRYMTNHSNEMPEVTMNIKQPIPIIVMCLTIVLKIILYFSCRHVPVDTIKALAQDHRNDVLSNIVALISGLLAGQAALRQIDIRFIVIDPIGAIVISIYIIISWVLQAAGKLLEYSLEFANLLLYLVHIRNLTGVTADPDFLNLITWIVINFSPHLTKIDTVKAFHFGTDLHVEVDIGLPGDMRIQQAHDIGANLQRKLESLSEIERAFVHIDYEFNHKADEHKQI</sequence>
<dbReference type="InterPro" id="IPR036837">
    <property type="entry name" value="Cation_efflux_CTD_sf"/>
</dbReference>
<evidence type="ECO:0000256" key="7">
    <source>
        <dbReference type="SAM" id="Phobius"/>
    </source>
</evidence>
<feature type="transmembrane region" description="Helical" evidence="7">
    <location>
        <begin position="190"/>
        <end position="207"/>
    </location>
</feature>
<reference evidence="10" key="1">
    <citation type="submission" date="2021-02" db="EMBL/GenBank/DDBJ databases">
        <authorList>
            <person name="Nowell W R."/>
        </authorList>
    </citation>
    <scope>NUCLEOTIDE SEQUENCE</scope>
</reference>
<keyword evidence="4 7" id="KW-0812">Transmembrane</keyword>
<dbReference type="NCBIfam" id="TIGR01297">
    <property type="entry name" value="CDF"/>
    <property type="match status" value="1"/>
</dbReference>
<organism evidence="10 13">
    <name type="scientific">Rotaria socialis</name>
    <dbReference type="NCBI Taxonomy" id="392032"/>
    <lineage>
        <taxon>Eukaryota</taxon>
        <taxon>Metazoa</taxon>
        <taxon>Spiralia</taxon>
        <taxon>Gnathifera</taxon>
        <taxon>Rotifera</taxon>
        <taxon>Eurotatoria</taxon>
        <taxon>Bdelloidea</taxon>
        <taxon>Philodinida</taxon>
        <taxon>Philodinidae</taxon>
        <taxon>Rotaria</taxon>
    </lineage>
</organism>
<feature type="transmembrane region" description="Helical" evidence="7">
    <location>
        <begin position="277"/>
        <end position="295"/>
    </location>
</feature>
<dbReference type="Pfam" id="PF01545">
    <property type="entry name" value="Cation_efflux"/>
    <property type="match status" value="1"/>
</dbReference>
<proteinExistence type="inferred from homology"/>
<feature type="transmembrane region" description="Helical" evidence="7">
    <location>
        <begin position="301"/>
        <end position="323"/>
    </location>
</feature>
<accession>A0A820GW66</accession>
<dbReference type="SUPFAM" id="SSF160240">
    <property type="entry name" value="Cation efflux protein cytoplasmic domain-like"/>
    <property type="match status" value="1"/>
</dbReference>
<keyword evidence="13" id="KW-1185">Reference proteome</keyword>
<dbReference type="SUPFAM" id="SSF161111">
    <property type="entry name" value="Cation efflux protein transmembrane domain-like"/>
    <property type="match status" value="1"/>
</dbReference>
<dbReference type="EMBL" id="CAJOBP010001428">
    <property type="protein sequence ID" value="CAF4283929.1"/>
    <property type="molecule type" value="Genomic_DNA"/>
</dbReference>
<feature type="domain" description="Cation efflux protein cytoplasmic" evidence="9">
    <location>
        <begin position="366"/>
        <end position="430"/>
    </location>
</feature>
<dbReference type="Proteomes" id="UP000663862">
    <property type="component" value="Unassembled WGS sequence"/>
</dbReference>
<evidence type="ECO:0000256" key="1">
    <source>
        <dbReference type="ARBA" id="ARBA00004141"/>
    </source>
</evidence>
<dbReference type="FunFam" id="1.20.1510.10:FF:000005">
    <property type="entry name" value="Putative Cation diffusion facilitator 1"/>
    <property type="match status" value="1"/>
</dbReference>
<dbReference type="PANTHER" id="PTHR43840:SF13">
    <property type="entry name" value="CATION EFFLUX PROTEIN CYTOPLASMIC DOMAIN-CONTAINING PROTEIN"/>
    <property type="match status" value="1"/>
</dbReference>
<dbReference type="EMBL" id="CAJOBO010001762">
    <property type="protein sequence ID" value="CAF4407418.1"/>
    <property type="molecule type" value="Genomic_DNA"/>
</dbReference>
<dbReference type="Pfam" id="PF16916">
    <property type="entry name" value="ZT_dimer"/>
    <property type="match status" value="1"/>
</dbReference>
<name>A0A820GW66_9BILA</name>
<keyword evidence="5 7" id="KW-1133">Transmembrane helix</keyword>
<evidence type="ECO:0000256" key="4">
    <source>
        <dbReference type="ARBA" id="ARBA00022692"/>
    </source>
</evidence>
<dbReference type="InterPro" id="IPR058533">
    <property type="entry name" value="Cation_efflux_TM"/>
</dbReference>
<comment type="similarity">
    <text evidence="2">Belongs to the cation diffusion facilitator (CDF) transporter (TC 2.A.4) family. SLC30A subfamily.</text>
</comment>
<evidence type="ECO:0000256" key="6">
    <source>
        <dbReference type="ARBA" id="ARBA00023136"/>
    </source>
</evidence>
<dbReference type="Gene3D" id="3.30.70.1350">
    <property type="entry name" value="Cation efflux protein, cytoplasmic domain"/>
    <property type="match status" value="1"/>
</dbReference>
<evidence type="ECO:0000259" key="8">
    <source>
        <dbReference type="Pfam" id="PF01545"/>
    </source>
</evidence>
<keyword evidence="3" id="KW-0813">Transport</keyword>
<feature type="domain" description="Cation efflux protein transmembrane" evidence="8">
    <location>
        <begin position="123"/>
        <end position="322"/>
    </location>
</feature>
<evidence type="ECO:0000256" key="3">
    <source>
        <dbReference type="ARBA" id="ARBA00022448"/>
    </source>
</evidence>
<feature type="transmembrane region" description="Helical" evidence="7">
    <location>
        <begin position="120"/>
        <end position="142"/>
    </location>
</feature>
<evidence type="ECO:0000313" key="13">
    <source>
        <dbReference type="Proteomes" id="UP000663873"/>
    </source>
</evidence>
<evidence type="ECO:0000313" key="11">
    <source>
        <dbReference type="EMBL" id="CAF4407418.1"/>
    </source>
</evidence>
<evidence type="ECO:0000259" key="9">
    <source>
        <dbReference type="Pfam" id="PF16916"/>
    </source>
</evidence>